<keyword evidence="2" id="KW-1185">Reference proteome</keyword>
<dbReference type="EMBL" id="MF668280">
    <property type="protein sequence ID" value="ASZ74750.1"/>
    <property type="molecule type" value="Genomic_DNA"/>
</dbReference>
<dbReference type="Proteomes" id="UP000226037">
    <property type="component" value="Segment"/>
</dbReference>
<sequence length="237" mass="27282">MTRTGDLATDVAQDLHEKHLAAVEVMGEVEVAQESPMRGDVKKSLFHRIEFRWRKDDEKILASIRAAVDRSFMELYGEAIEAIDMLYGEMRVPVVDDDGVVELDSAGRVVWQKDSRGREIEDWSQLTGQDIETALLRIAYIKLTLAPQLNDLLLEAVFAKHVAEDAFADAYEELLDDTIPARNAHASRKSRVDKYHAFFRYYLYSHAEVFMKELNNFSRVLERIRYWRIDEGGKTAP</sequence>
<reference evidence="2" key="1">
    <citation type="submission" date="2017-08" db="EMBL/GenBank/DDBJ databases">
        <authorList>
            <person name="de Groot N.N."/>
        </authorList>
    </citation>
    <scope>NUCLEOTIDE SEQUENCE [LARGE SCALE GENOMIC DNA]</scope>
</reference>
<evidence type="ECO:0000313" key="2">
    <source>
        <dbReference type="Proteomes" id="UP000226037"/>
    </source>
</evidence>
<gene>
    <name evidence="1" type="ORF">SEA_PHABBA_211</name>
</gene>
<name>A0A249XSX0_9CAUD</name>
<accession>A0A249XSX0</accession>
<protein>
    <submittedName>
        <fullName evidence="1">Uncharacterized protein</fullName>
    </submittedName>
</protein>
<proteinExistence type="predicted"/>
<organism evidence="1 2">
    <name type="scientific">Mycobacterium phage Phabba</name>
    <dbReference type="NCBI Taxonomy" id="2027899"/>
    <lineage>
        <taxon>Viruses</taxon>
        <taxon>Duplodnaviria</taxon>
        <taxon>Heunggongvirae</taxon>
        <taxon>Uroviricota</taxon>
        <taxon>Caudoviricetes</taxon>
        <taxon>Ceeclamvirinae</taxon>
        <taxon>Myrnavirus</taxon>
        <taxon>Myrnavirus phabba</taxon>
        <taxon>Myranavirus phabba</taxon>
    </lineage>
</organism>
<evidence type="ECO:0000313" key="1">
    <source>
        <dbReference type="EMBL" id="ASZ74750.1"/>
    </source>
</evidence>